<gene>
    <name evidence="1" type="ORF">EUGRSUZ_K00949</name>
</gene>
<name>A0ACC3IS25_EUCGR</name>
<reference evidence="1 2" key="1">
    <citation type="journal article" date="2014" name="Nature">
        <title>The genome of Eucalyptus grandis.</title>
        <authorList>
            <person name="Myburg A.A."/>
            <person name="Grattapaglia D."/>
            <person name="Tuskan G.A."/>
            <person name="Hellsten U."/>
            <person name="Hayes R.D."/>
            <person name="Grimwood J."/>
            <person name="Jenkins J."/>
            <person name="Lindquist E."/>
            <person name="Tice H."/>
            <person name="Bauer D."/>
            <person name="Goodstein D.M."/>
            <person name="Dubchak I."/>
            <person name="Poliakov A."/>
            <person name="Mizrachi E."/>
            <person name="Kullan A.R."/>
            <person name="Hussey S.G."/>
            <person name="Pinard D."/>
            <person name="van der Merwe K."/>
            <person name="Singh P."/>
            <person name="van Jaarsveld I."/>
            <person name="Silva-Junior O.B."/>
            <person name="Togawa R.C."/>
            <person name="Pappas M.R."/>
            <person name="Faria D.A."/>
            <person name="Sansaloni C.P."/>
            <person name="Petroli C.D."/>
            <person name="Yang X."/>
            <person name="Ranjan P."/>
            <person name="Tschaplinski T.J."/>
            <person name="Ye C.Y."/>
            <person name="Li T."/>
            <person name="Sterck L."/>
            <person name="Vanneste K."/>
            <person name="Murat F."/>
            <person name="Soler M."/>
            <person name="Clemente H.S."/>
            <person name="Saidi N."/>
            <person name="Cassan-Wang H."/>
            <person name="Dunand C."/>
            <person name="Hefer C.A."/>
            <person name="Bornberg-Bauer E."/>
            <person name="Kersting A.R."/>
            <person name="Vining K."/>
            <person name="Amarasinghe V."/>
            <person name="Ranik M."/>
            <person name="Naithani S."/>
            <person name="Elser J."/>
            <person name="Boyd A.E."/>
            <person name="Liston A."/>
            <person name="Spatafora J.W."/>
            <person name="Dharmwardhana P."/>
            <person name="Raja R."/>
            <person name="Sullivan C."/>
            <person name="Romanel E."/>
            <person name="Alves-Ferreira M."/>
            <person name="Kulheim C."/>
            <person name="Foley W."/>
            <person name="Carocha V."/>
            <person name="Paiva J."/>
            <person name="Kudrna D."/>
            <person name="Brommonschenkel S.H."/>
            <person name="Pasquali G."/>
            <person name="Byrne M."/>
            <person name="Rigault P."/>
            <person name="Tibbits J."/>
            <person name="Spokevicius A."/>
            <person name="Jones R.C."/>
            <person name="Steane D.A."/>
            <person name="Vaillancourt R.E."/>
            <person name="Potts B.M."/>
            <person name="Joubert F."/>
            <person name="Barry K."/>
            <person name="Pappas G.J."/>
            <person name="Strauss S.H."/>
            <person name="Jaiswal P."/>
            <person name="Grima-Pettenati J."/>
            <person name="Salse J."/>
            <person name="Van de Peer Y."/>
            <person name="Rokhsar D.S."/>
            <person name="Schmutz J."/>
        </authorList>
    </citation>
    <scope>NUCLEOTIDE SEQUENCE [LARGE SCALE GENOMIC DNA]</scope>
    <source>
        <strain evidence="2">cv. BRASUZ1</strain>
        <tissue evidence="1">Leaf extractions</tissue>
    </source>
</reference>
<comment type="caution">
    <text evidence="1">The sequence shown here is derived from an EMBL/GenBank/DDBJ whole genome shotgun (WGS) entry which is preliminary data.</text>
</comment>
<protein>
    <submittedName>
        <fullName evidence="1">Uncharacterized protein</fullName>
    </submittedName>
</protein>
<evidence type="ECO:0000313" key="2">
    <source>
        <dbReference type="Proteomes" id="UP000030711"/>
    </source>
</evidence>
<dbReference type="Proteomes" id="UP000030711">
    <property type="component" value="Chromosome 11"/>
</dbReference>
<organism evidence="1 2">
    <name type="scientific">Eucalyptus grandis</name>
    <name type="common">Flooded gum</name>
    <dbReference type="NCBI Taxonomy" id="71139"/>
    <lineage>
        <taxon>Eukaryota</taxon>
        <taxon>Viridiplantae</taxon>
        <taxon>Streptophyta</taxon>
        <taxon>Embryophyta</taxon>
        <taxon>Tracheophyta</taxon>
        <taxon>Spermatophyta</taxon>
        <taxon>Magnoliopsida</taxon>
        <taxon>eudicotyledons</taxon>
        <taxon>Gunneridae</taxon>
        <taxon>Pentapetalae</taxon>
        <taxon>rosids</taxon>
        <taxon>malvids</taxon>
        <taxon>Myrtales</taxon>
        <taxon>Myrtaceae</taxon>
        <taxon>Myrtoideae</taxon>
        <taxon>Eucalypteae</taxon>
        <taxon>Eucalyptus</taxon>
    </lineage>
</organism>
<evidence type="ECO:0000313" key="1">
    <source>
        <dbReference type="EMBL" id="KAK3404642.1"/>
    </source>
</evidence>
<dbReference type="EMBL" id="CM064445">
    <property type="protein sequence ID" value="KAK3404642.1"/>
    <property type="molecule type" value="Genomic_DNA"/>
</dbReference>
<keyword evidence="2" id="KW-1185">Reference proteome</keyword>
<sequence>MKCAVELRIPDIIHSQGGRPVTLALTASRIPSPSPETAYLARIMGLLARKTVFSAHQEGGETLYSLTPSSRWLLQGAGHLSLAPLVLLADHQTTVSPWHNLRDCIKDGGSIAFQIAHGCGYWDMESKNPEFNRTFRDAMACTDKFVMKAVVDAYKDGFERVGSLADVRGGTGSIVAEIVRLYPHIKGINFDRPHVVAAAPSHGGVSCRGDMFEAIPSADAVFMKVREPSTYEGINHPALGLLSKDGDGRSPERR</sequence>
<proteinExistence type="predicted"/>
<accession>A0ACC3IS25</accession>